<dbReference type="EMBL" id="MK072452">
    <property type="protein sequence ID" value="AYV85440.1"/>
    <property type="molecule type" value="Genomic_DNA"/>
</dbReference>
<proteinExistence type="predicted"/>
<dbReference type="CDD" id="cd15482">
    <property type="entry name" value="Sialidase_non-viral"/>
    <property type="match status" value="1"/>
</dbReference>
<name>A0A3G5AE39_9VIRU</name>
<dbReference type="SUPFAM" id="SSF50939">
    <property type="entry name" value="Sialidases"/>
    <property type="match status" value="1"/>
</dbReference>
<evidence type="ECO:0000313" key="1">
    <source>
        <dbReference type="EMBL" id="AYV85440.1"/>
    </source>
</evidence>
<protein>
    <submittedName>
        <fullName evidence="1">Uncharacterized protein</fullName>
    </submittedName>
</protein>
<dbReference type="Gene3D" id="2.120.10.10">
    <property type="match status" value="1"/>
</dbReference>
<gene>
    <name evidence="1" type="ORF">Satyrvirus16_16</name>
</gene>
<accession>A0A3G5AE39</accession>
<dbReference type="InterPro" id="IPR036278">
    <property type="entry name" value="Sialidase_sf"/>
</dbReference>
<sequence length="84" mass="9497">MTHPTFPQDEVTATVWELVSYNLGVSWSEPSLLFSNAGTFDRNKIFVDGNNLIFPLYHVALSSSDCYSFMAISYDHGNTWKNVT</sequence>
<reference evidence="1" key="1">
    <citation type="submission" date="2018-10" db="EMBL/GenBank/DDBJ databases">
        <title>Hidden diversity of soil giant viruses.</title>
        <authorList>
            <person name="Schulz F."/>
            <person name="Alteio L."/>
            <person name="Goudeau D."/>
            <person name="Ryan E.M."/>
            <person name="Malmstrom R.R."/>
            <person name="Blanchard J."/>
            <person name="Woyke T."/>
        </authorList>
    </citation>
    <scope>NUCLEOTIDE SEQUENCE</scope>
    <source>
        <strain evidence="1">SAV1</strain>
    </source>
</reference>
<organism evidence="1">
    <name type="scientific">Satyrvirus sp</name>
    <dbReference type="NCBI Taxonomy" id="2487771"/>
    <lineage>
        <taxon>Viruses</taxon>
        <taxon>Varidnaviria</taxon>
        <taxon>Bamfordvirae</taxon>
        <taxon>Nucleocytoviricota</taxon>
        <taxon>Megaviricetes</taxon>
        <taxon>Imitervirales</taxon>
        <taxon>Mimiviridae</taxon>
        <taxon>Megamimivirinae</taxon>
    </lineage>
</organism>
<feature type="non-terminal residue" evidence="1">
    <location>
        <position position="84"/>
    </location>
</feature>